<accession>A0A9P8N783</accession>
<sequence length="243" mass="25773">MPPPKPAPTHFLCLPLAGPQLGRNWAAFRADVTSPAGAALPGDAVRPLGTLHLTLGVMSLKPDGVDGAVRVLEGLRPRALLAELRAASTAAAPVPNDQGMHAPRPDHGGGLAVTLRGLHAMHSASKTSVLYAAPHDPDGLVRRFCELLRQPFRDAGLVEDDRRPLLLHATLVNTIYVKGGRGGGGRRERMTVDAREVLQRYGEFVWAEGLPLTKLAICRMGAKKVEGGDGGDAAYEVEAETDI</sequence>
<dbReference type="InterPro" id="IPR019510">
    <property type="entry name" value="AKAP7-like_phosphoesterase"/>
</dbReference>
<gene>
    <name evidence="2" type="ORF">HRG_00909</name>
</gene>
<dbReference type="Gene3D" id="3.90.1140.10">
    <property type="entry name" value="Cyclic phosphodiesterase"/>
    <property type="match status" value="1"/>
</dbReference>
<dbReference type="RefSeq" id="XP_044725780.1">
    <property type="nucleotide sequence ID" value="XM_044859380.1"/>
</dbReference>
<feature type="domain" description="A-kinase anchor protein 7-like phosphoesterase" evidence="1">
    <location>
        <begin position="8"/>
        <end position="225"/>
    </location>
</feature>
<dbReference type="EMBL" id="JAIZPD010000001">
    <property type="protein sequence ID" value="KAH0968267.1"/>
    <property type="molecule type" value="Genomic_DNA"/>
</dbReference>
<dbReference type="GO" id="GO:0006355">
    <property type="term" value="P:regulation of DNA-templated transcription"/>
    <property type="evidence" value="ECO:0007669"/>
    <property type="project" value="TreeGrafter"/>
</dbReference>
<dbReference type="OrthoDB" id="277832at2759"/>
<dbReference type="GO" id="GO:0016874">
    <property type="term" value="F:ligase activity"/>
    <property type="evidence" value="ECO:0007669"/>
    <property type="project" value="UniProtKB-KW"/>
</dbReference>
<dbReference type="PANTHER" id="PTHR13360">
    <property type="entry name" value="ACTIVATING SIGNAL COINTEGRATOR 1 COMPLEX SUBUNIT 1"/>
    <property type="match status" value="1"/>
</dbReference>
<dbReference type="Proteomes" id="UP000824596">
    <property type="component" value="Unassembled WGS sequence"/>
</dbReference>
<name>A0A9P8N783_9HYPO</name>
<evidence type="ECO:0000313" key="3">
    <source>
        <dbReference type="Proteomes" id="UP000824596"/>
    </source>
</evidence>
<dbReference type="Pfam" id="PF10469">
    <property type="entry name" value="AKAP7_NLS"/>
    <property type="match status" value="1"/>
</dbReference>
<comment type="caution">
    <text evidence="2">The sequence shown here is derived from an EMBL/GenBank/DDBJ whole genome shotgun (WGS) entry which is preliminary data.</text>
</comment>
<protein>
    <submittedName>
        <fullName evidence="2">AKAP7 2'5' RNA ligase-like domain-containing protein</fullName>
    </submittedName>
</protein>
<keyword evidence="2" id="KW-0436">Ligase</keyword>
<dbReference type="GO" id="GO:0006307">
    <property type="term" value="P:DNA alkylation repair"/>
    <property type="evidence" value="ECO:0007669"/>
    <property type="project" value="InterPro"/>
</dbReference>
<proteinExistence type="predicted"/>
<evidence type="ECO:0000313" key="2">
    <source>
        <dbReference type="EMBL" id="KAH0968267.1"/>
    </source>
</evidence>
<dbReference type="GeneID" id="68350038"/>
<dbReference type="PANTHER" id="PTHR13360:SF1">
    <property type="entry name" value="ACTIVATING SIGNAL COINTEGRATOR 1 COMPLEX SUBUNIT 1"/>
    <property type="match status" value="1"/>
</dbReference>
<keyword evidence="3" id="KW-1185">Reference proteome</keyword>
<reference evidence="2" key="1">
    <citation type="submission" date="2021-09" db="EMBL/GenBank/DDBJ databases">
        <title>A high-quality genome of the endoparasitic fungus Hirsutella rhossiliensis with a comparison of Hirsutella genomes reveals transposable elements contributing to genome size variation.</title>
        <authorList>
            <person name="Lin R."/>
            <person name="Jiao Y."/>
            <person name="Sun X."/>
            <person name="Ling J."/>
            <person name="Xie B."/>
            <person name="Cheng X."/>
        </authorList>
    </citation>
    <scope>NUCLEOTIDE SEQUENCE</scope>
    <source>
        <strain evidence="2">HR02</strain>
    </source>
</reference>
<dbReference type="GO" id="GO:0005634">
    <property type="term" value="C:nucleus"/>
    <property type="evidence" value="ECO:0007669"/>
    <property type="project" value="TreeGrafter"/>
</dbReference>
<evidence type="ECO:0000259" key="1">
    <source>
        <dbReference type="Pfam" id="PF10469"/>
    </source>
</evidence>
<organism evidence="2 3">
    <name type="scientific">Hirsutella rhossiliensis</name>
    <dbReference type="NCBI Taxonomy" id="111463"/>
    <lineage>
        <taxon>Eukaryota</taxon>
        <taxon>Fungi</taxon>
        <taxon>Dikarya</taxon>
        <taxon>Ascomycota</taxon>
        <taxon>Pezizomycotina</taxon>
        <taxon>Sordariomycetes</taxon>
        <taxon>Hypocreomycetidae</taxon>
        <taxon>Hypocreales</taxon>
        <taxon>Ophiocordycipitaceae</taxon>
        <taxon>Hirsutella</taxon>
    </lineage>
</organism>
<dbReference type="AlphaFoldDB" id="A0A9P8N783"/>
<dbReference type="InterPro" id="IPR009210">
    <property type="entry name" value="ASCC1"/>
</dbReference>